<sequence>MNKDPKWVALVKGGLNVAGEDDTGRPEIVAIGEASVVAHAAGVLGGSHRAAPLPVLASMTDVELTPEYRVAVHLRLIGEEPAFRTTTDTTQVLRALRSPEGVWRQLWLDEATPRPGPMVWALSHESGDAAQAALTGVMRAAPPTGALWEAIAPLAQDLPAGHYREGLVSGVYEEQVDEWNQRTPTRLDVQGARAMICRDVSGQRLELFVALPEEDGAGGWLTQTYWAGLDAELEALRRGATFAYDGCVLTVTACTAAGEARPMAWAADDGRGGWYPAAHSALSLR</sequence>
<dbReference type="RefSeq" id="WP_309853079.1">
    <property type="nucleotide sequence ID" value="NZ_JAVDQJ010000004.1"/>
</dbReference>
<evidence type="ECO:0000313" key="1">
    <source>
        <dbReference type="EMBL" id="MDR6218637.1"/>
    </source>
</evidence>
<organism evidence="1 2">
    <name type="scientific">Deinococcus soli</name>
    <name type="common">ex Cha et al. 2016</name>
    <dbReference type="NCBI Taxonomy" id="1309411"/>
    <lineage>
        <taxon>Bacteria</taxon>
        <taxon>Thermotogati</taxon>
        <taxon>Deinococcota</taxon>
        <taxon>Deinococci</taxon>
        <taxon>Deinococcales</taxon>
        <taxon>Deinococcaceae</taxon>
        <taxon>Deinococcus</taxon>
    </lineage>
</organism>
<dbReference type="Proteomes" id="UP001185331">
    <property type="component" value="Unassembled WGS sequence"/>
</dbReference>
<protein>
    <submittedName>
        <fullName evidence="1">Uncharacterized protein</fullName>
    </submittedName>
</protein>
<gene>
    <name evidence="1" type="ORF">J2Y00_002234</name>
</gene>
<evidence type="ECO:0000313" key="2">
    <source>
        <dbReference type="Proteomes" id="UP001185331"/>
    </source>
</evidence>
<comment type="caution">
    <text evidence="1">The sequence shown here is derived from an EMBL/GenBank/DDBJ whole genome shotgun (WGS) entry which is preliminary data.</text>
</comment>
<reference evidence="1" key="1">
    <citation type="submission" date="2023-07" db="EMBL/GenBank/DDBJ databases">
        <title>Sorghum-associated microbial communities from plants grown in Nebraska, USA.</title>
        <authorList>
            <person name="Schachtman D."/>
        </authorList>
    </citation>
    <scope>NUCLEOTIDE SEQUENCE</scope>
    <source>
        <strain evidence="1">BE330</strain>
    </source>
</reference>
<dbReference type="AlphaFoldDB" id="A0AAE3XBU8"/>
<dbReference type="EMBL" id="JAVDQK010000005">
    <property type="protein sequence ID" value="MDR6218637.1"/>
    <property type="molecule type" value="Genomic_DNA"/>
</dbReference>
<accession>A0AAE3XBU8</accession>
<proteinExistence type="predicted"/>
<name>A0AAE3XBU8_9DEIO</name>